<keyword evidence="3" id="KW-1003">Cell membrane</keyword>
<reference evidence="8 9" key="1">
    <citation type="submission" date="2022-02" db="EMBL/GenBank/DDBJ databases">
        <title>The car tank lid bacteriome: a reservoir of bacteria with potential in bioremediation of fuel.</title>
        <authorList>
            <person name="Vidal-Verdu A."/>
            <person name="Gomez-Martinez D."/>
            <person name="Latorre-Perez A."/>
            <person name="Pereto J."/>
            <person name="Porcar M."/>
        </authorList>
    </citation>
    <scope>NUCLEOTIDE SEQUENCE [LARGE SCALE GENOMIC DNA]</scope>
    <source>
        <strain evidence="8 9">4D.3</strain>
    </source>
</reference>
<evidence type="ECO:0000256" key="7">
    <source>
        <dbReference type="SAM" id="Phobius"/>
    </source>
</evidence>
<evidence type="ECO:0000256" key="1">
    <source>
        <dbReference type="ARBA" id="ARBA00004651"/>
    </source>
</evidence>
<dbReference type="InterPro" id="IPR002758">
    <property type="entry name" value="Cation_antiport_E"/>
</dbReference>
<protein>
    <submittedName>
        <fullName evidence="8">Na+/H+ antiporter subunit E</fullName>
    </submittedName>
</protein>
<keyword evidence="4 7" id="KW-0812">Transmembrane</keyword>
<dbReference type="PANTHER" id="PTHR34584:SF1">
    <property type="entry name" value="NA(+)_H(+) ANTIPORTER SUBUNIT E1"/>
    <property type="match status" value="1"/>
</dbReference>
<evidence type="ECO:0000256" key="4">
    <source>
        <dbReference type="ARBA" id="ARBA00022692"/>
    </source>
</evidence>
<evidence type="ECO:0000256" key="5">
    <source>
        <dbReference type="ARBA" id="ARBA00022989"/>
    </source>
</evidence>
<evidence type="ECO:0000256" key="3">
    <source>
        <dbReference type="ARBA" id="ARBA00022475"/>
    </source>
</evidence>
<gene>
    <name evidence="8" type="ORF">M1843_20275</name>
</gene>
<evidence type="ECO:0000313" key="8">
    <source>
        <dbReference type="EMBL" id="MCK9796085.1"/>
    </source>
</evidence>
<feature type="transmembrane region" description="Helical" evidence="7">
    <location>
        <begin position="12"/>
        <end position="31"/>
    </location>
</feature>
<sequence length="203" mass="21754">MHPRRRPVRLLRRLGSQWHALALLTIVWVLLWGDLTWANVLAGAAIASVVVIMFPLPAITMQGTVRPGRALVLVGRFVADLFVASFEVAWSAIKPGPTPHGAIVAVRLRNPEDAYLTITAVMSSLVPGSLVVEARRSTGVVYLHVLDIDAYGGPEAVRRDTLALEERVLRAFASDAVLARCGLAPEDAAAALDAARPGEGDAR</sequence>
<evidence type="ECO:0000313" key="9">
    <source>
        <dbReference type="Proteomes" id="UP001651050"/>
    </source>
</evidence>
<feature type="transmembrane region" description="Helical" evidence="7">
    <location>
        <begin position="37"/>
        <end position="59"/>
    </location>
</feature>
<evidence type="ECO:0000256" key="2">
    <source>
        <dbReference type="ARBA" id="ARBA00006228"/>
    </source>
</evidence>
<dbReference type="EMBL" id="JALQCY010000009">
    <property type="protein sequence ID" value="MCK9796085.1"/>
    <property type="molecule type" value="Genomic_DNA"/>
</dbReference>
<comment type="caution">
    <text evidence="8">The sequence shown here is derived from an EMBL/GenBank/DDBJ whole genome shotgun (WGS) entry which is preliminary data.</text>
</comment>
<comment type="subcellular location">
    <subcellularLocation>
        <location evidence="1">Cell membrane</location>
        <topology evidence="1">Multi-pass membrane protein</topology>
    </subcellularLocation>
</comment>
<accession>A0ABT0J9C2</accession>
<name>A0ABT0J9C2_9MICO</name>
<comment type="similarity">
    <text evidence="2">Belongs to the CPA3 antiporters (TC 2.A.63) subunit E family.</text>
</comment>
<keyword evidence="5 7" id="KW-1133">Transmembrane helix</keyword>
<dbReference type="PANTHER" id="PTHR34584">
    <property type="entry name" value="NA(+)/H(+) ANTIPORTER SUBUNIT E1"/>
    <property type="match status" value="1"/>
</dbReference>
<proteinExistence type="inferred from homology"/>
<evidence type="ECO:0000256" key="6">
    <source>
        <dbReference type="ARBA" id="ARBA00023136"/>
    </source>
</evidence>
<dbReference type="NCBIfam" id="NF006521">
    <property type="entry name" value="PRK08965.1-5"/>
    <property type="match status" value="1"/>
</dbReference>
<dbReference type="Proteomes" id="UP001651050">
    <property type="component" value="Unassembled WGS sequence"/>
</dbReference>
<organism evidence="8 9">
    <name type="scientific">Isoptericola peretonis</name>
    <dbReference type="NCBI Taxonomy" id="2918523"/>
    <lineage>
        <taxon>Bacteria</taxon>
        <taxon>Bacillati</taxon>
        <taxon>Actinomycetota</taxon>
        <taxon>Actinomycetes</taxon>
        <taxon>Micrococcales</taxon>
        <taxon>Promicromonosporaceae</taxon>
        <taxon>Isoptericola</taxon>
    </lineage>
</organism>
<dbReference type="Pfam" id="PF01899">
    <property type="entry name" value="MNHE"/>
    <property type="match status" value="1"/>
</dbReference>
<keyword evidence="6 7" id="KW-0472">Membrane</keyword>
<keyword evidence="9" id="KW-1185">Reference proteome</keyword>